<evidence type="ECO:0000259" key="2">
    <source>
        <dbReference type="Pfam" id="PF19956"/>
    </source>
</evidence>
<evidence type="ECO:0000313" key="4">
    <source>
        <dbReference type="EMBL" id="GAA3624046.1"/>
    </source>
</evidence>
<accession>A0ABP7A392</accession>
<evidence type="ECO:0000313" key="5">
    <source>
        <dbReference type="Proteomes" id="UP001500711"/>
    </source>
</evidence>
<keyword evidence="5" id="KW-1185">Reference proteome</keyword>
<feature type="domain" description="Effector-associated" evidence="2">
    <location>
        <begin position="17"/>
        <end position="98"/>
    </location>
</feature>
<sequence length="500" mass="56553">MVWAEESAERGTLWPLVDAMRKITCLADRSGRNLVARMVCDELREQLPFEEHKQAVGHLYSLAEVCTQHPKGLTALQRVLERIEQGSKPMAALRAIVAEMTALEILPAEETKRLFTLLHGVVVADIADIYETIAGPAAPRLREQTTYLEVFRALETMNSDPSGIPKPLLLVEHIAARVRPELAIELRRWVEHQAIRMDLAHELKAVRDNAPDTPDLLAPPPRSAAYLLLQLQREGATGDRYRLSHWRQLDLSQGWSPHRGRDLVDDLEAMKEHVAALIEEVEENWGQYRPDIHIEIILPSEIISLDVDQWPWETDSLIPEPIGCRYPLVVRSLDRMVRRKWHRSWHARWEVLVTQLKISHAIKRDSACWSRASTGDGLRELMSNFERKPKLVSLVLSAPPQVEKAGQDEVAVGLRAGVPLIVWHREKCDSTEFVAMVEELLHGEDDPHHLLERVRLARATAFQEGSAARHVCEKLTILFDDPARVVVPVPPAAPEGVSVA</sequence>
<dbReference type="Proteomes" id="UP001500711">
    <property type="component" value="Unassembled WGS sequence"/>
</dbReference>
<dbReference type="Pfam" id="PF19956">
    <property type="entry name" value="EAD2"/>
    <property type="match status" value="1"/>
</dbReference>
<dbReference type="EMBL" id="BAABBE010000002">
    <property type="protein sequence ID" value="GAA3624046.1"/>
    <property type="molecule type" value="Genomic_DNA"/>
</dbReference>
<reference evidence="5" key="1">
    <citation type="journal article" date="2019" name="Int. J. Syst. Evol. Microbiol.">
        <title>The Global Catalogue of Microorganisms (GCM) 10K type strain sequencing project: providing services to taxonomists for standard genome sequencing and annotation.</title>
        <authorList>
            <consortium name="The Broad Institute Genomics Platform"/>
            <consortium name="The Broad Institute Genome Sequencing Center for Infectious Disease"/>
            <person name="Wu L."/>
            <person name="Ma J."/>
        </authorList>
    </citation>
    <scope>NUCLEOTIDE SEQUENCE [LARGE SCALE GENOMIC DNA]</scope>
    <source>
        <strain evidence="5">JCM 17494</strain>
    </source>
</reference>
<comment type="caution">
    <text evidence="4">The sequence shown here is derived from an EMBL/GenBank/DDBJ whole genome shotgun (WGS) entry which is preliminary data.</text>
</comment>
<proteinExistence type="predicted"/>
<dbReference type="InterPro" id="IPR045450">
    <property type="entry name" value="VMAP_C"/>
</dbReference>
<evidence type="ECO:0000259" key="1">
    <source>
        <dbReference type="Pfam" id="PF19916"/>
    </source>
</evidence>
<feature type="domain" description="vWA-MoxR associated protein middle region 0" evidence="1">
    <location>
        <begin position="106"/>
        <end position="207"/>
    </location>
</feature>
<dbReference type="InterPro" id="IPR045431">
    <property type="entry name" value="EAD2"/>
</dbReference>
<dbReference type="InterPro" id="IPR045555">
    <property type="entry name" value="VMAP-M0"/>
</dbReference>
<gene>
    <name evidence="4" type="ORF">GCM10022267_07680</name>
</gene>
<dbReference type="Pfam" id="PF19916">
    <property type="entry name" value="VMAP-M0"/>
    <property type="match status" value="1"/>
</dbReference>
<dbReference type="RefSeq" id="WP_346127655.1">
    <property type="nucleotide sequence ID" value="NZ_BAABBE010000002.1"/>
</dbReference>
<protein>
    <submittedName>
        <fullName evidence="4">Uncharacterized protein</fullName>
    </submittedName>
</protein>
<evidence type="ECO:0000259" key="3">
    <source>
        <dbReference type="Pfam" id="PF20028"/>
    </source>
</evidence>
<organism evidence="4 5">
    <name type="scientific">Lentzea roselyniae</name>
    <dbReference type="NCBI Taxonomy" id="531940"/>
    <lineage>
        <taxon>Bacteria</taxon>
        <taxon>Bacillati</taxon>
        <taxon>Actinomycetota</taxon>
        <taxon>Actinomycetes</taxon>
        <taxon>Pseudonocardiales</taxon>
        <taxon>Pseudonocardiaceae</taxon>
        <taxon>Lentzea</taxon>
    </lineage>
</organism>
<dbReference type="Pfam" id="PF20028">
    <property type="entry name" value="VMAP-C"/>
    <property type="match status" value="1"/>
</dbReference>
<name>A0ABP7A392_9PSEU</name>
<feature type="domain" description="vWA-MoxR associated protein C-terminal" evidence="3">
    <location>
        <begin position="239"/>
        <end position="482"/>
    </location>
</feature>